<protein>
    <submittedName>
        <fullName evidence="5">Fungal-specific transcription factor domain-containing protein</fullName>
    </submittedName>
</protein>
<dbReference type="GO" id="GO:0045944">
    <property type="term" value="P:positive regulation of transcription by RNA polymerase II"/>
    <property type="evidence" value="ECO:0007669"/>
    <property type="project" value="TreeGrafter"/>
</dbReference>
<feature type="region of interest" description="Disordered" evidence="3">
    <location>
        <begin position="188"/>
        <end position="216"/>
    </location>
</feature>
<dbReference type="SMART" id="SM00066">
    <property type="entry name" value="GAL4"/>
    <property type="match status" value="1"/>
</dbReference>
<dbReference type="InterPro" id="IPR001138">
    <property type="entry name" value="Zn2Cys6_DnaBD"/>
</dbReference>
<dbReference type="PANTHER" id="PTHR37534">
    <property type="entry name" value="TRANSCRIPTIONAL ACTIVATOR PROTEIN UGA3"/>
    <property type="match status" value="1"/>
</dbReference>
<dbReference type="GO" id="GO:0008270">
    <property type="term" value="F:zinc ion binding"/>
    <property type="evidence" value="ECO:0007669"/>
    <property type="project" value="InterPro"/>
</dbReference>
<dbReference type="SUPFAM" id="SSF57701">
    <property type="entry name" value="Zn2/Cys6 DNA-binding domain"/>
    <property type="match status" value="1"/>
</dbReference>
<keyword evidence="6" id="KW-1185">Reference proteome</keyword>
<dbReference type="EMBL" id="JAGSXJ010000002">
    <property type="protein sequence ID" value="KAH6695367.1"/>
    <property type="molecule type" value="Genomic_DNA"/>
</dbReference>
<dbReference type="GO" id="GO:0005634">
    <property type="term" value="C:nucleus"/>
    <property type="evidence" value="ECO:0007669"/>
    <property type="project" value="UniProtKB-SubCell"/>
</dbReference>
<evidence type="ECO:0000256" key="2">
    <source>
        <dbReference type="ARBA" id="ARBA00023242"/>
    </source>
</evidence>
<dbReference type="CDD" id="cd00067">
    <property type="entry name" value="GAL4"/>
    <property type="match status" value="1"/>
</dbReference>
<reference evidence="5" key="1">
    <citation type="journal article" date="2021" name="Nat. Commun.">
        <title>Genetic determinants of endophytism in the Arabidopsis root mycobiome.</title>
        <authorList>
            <person name="Mesny F."/>
            <person name="Miyauchi S."/>
            <person name="Thiergart T."/>
            <person name="Pickel B."/>
            <person name="Atanasova L."/>
            <person name="Karlsson M."/>
            <person name="Huettel B."/>
            <person name="Barry K.W."/>
            <person name="Haridas S."/>
            <person name="Chen C."/>
            <person name="Bauer D."/>
            <person name="Andreopoulos W."/>
            <person name="Pangilinan J."/>
            <person name="LaButti K."/>
            <person name="Riley R."/>
            <person name="Lipzen A."/>
            <person name="Clum A."/>
            <person name="Drula E."/>
            <person name="Henrissat B."/>
            <person name="Kohler A."/>
            <person name="Grigoriev I.V."/>
            <person name="Martin F.M."/>
            <person name="Hacquard S."/>
        </authorList>
    </citation>
    <scope>NUCLEOTIDE SEQUENCE</scope>
    <source>
        <strain evidence="5">MPI-SDFR-AT-0117</strain>
    </source>
</reference>
<dbReference type="PROSITE" id="PS00463">
    <property type="entry name" value="ZN2_CY6_FUNGAL_1"/>
    <property type="match status" value="1"/>
</dbReference>
<dbReference type="InterPro" id="IPR036864">
    <property type="entry name" value="Zn2-C6_fun-type_DNA-bd_sf"/>
</dbReference>
<feature type="compositionally biased region" description="Low complexity" evidence="3">
    <location>
        <begin position="141"/>
        <end position="158"/>
    </location>
</feature>
<feature type="compositionally biased region" description="Low complexity" evidence="3">
    <location>
        <begin position="188"/>
        <end position="200"/>
    </location>
</feature>
<dbReference type="Pfam" id="PF11951">
    <property type="entry name" value="Fungal_trans_2"/>
    <property type="match status" value="1"/>
</dbReference>
<dbReference type="PROSITE" id="PS50048">
    <property type="entry name" value="ZN2_CY6_FUNGAL_2"/>
    <property type="match status" value="1"/>
</dbReference>
<evidence type="ECO:0000313" key="6">
    <source>
        <dbReference type="Proteomes" id="UP000770015"/>
    </source>
</evidence>
<evidence type="ECO:0000313" key="5">
    <source>
        <dbReference type="EMBL" id="KAH6695367.1"/>
    </source>
</evidence>
<dbReference type="GO" id="GO:0000981">
    <property type="term" value="F:DNA-binding transcription factor activity, RNA polymerase II-specific"/>
    <property type="evidence" value="ECO:0007669"/>
    <property type="project" value="InterPro"/>
</dbReference>
<name>A0A9P8VKU2_9PEZI</name>
<sequence length="667" mass="72442">MPRPGIRSRAGCFTCRRRKKKCNEEKPMCSGCRRNCLECSWPSEEDAARGNIRRAAKVKDAIAANTITSAPAERTVEASSAADAAVVLAALRNPPTQTNTPSDENTSATIGAMAPVPPNLAMPLDQTPFVNPMYPPPPRIPSITSSSPSSSLDLAPRSMSDADSLNWRHGEPNFGNTLHTGAINVRASTSSASSGPSEGSVLPDADAMNHHHTPGPDFDILGDINLDNDDIITDDMELIHGHGHGHQALSPFGPISPGMDGSEAGDPAPPLSLAISIPTQLTLFPQYDADASGLLSYYLSRTANSMGNGSTELNPFVCTFVPLAFSNQLVLQLILAQSAVHRQVGDSPLPGDQLAQRYYTDSLRLFRSAVGDYMSGKSTDKLVLTTGSLILSLTEVARGDIDGNIFDHLIAAKSLLVELFSDSRARVPVDLMDFLVEYYTHMSALSMISVDAQHRSNPLLDVDIEKMARNLMAKKYVGQLCGCWLELLVTIPHVFDLGQRMRGPTPASPDDITMFGFLQAQIMAFTPVEGVSNETRLAGLIFQQAVLLYLWSILGWFQEDRSGSLHAKLMETAVVDALSLLEQFPASCRINTSLCWPLTVIGCCTTDETLQGVLRTRLQTMFTCIGLGNMGETLVLLERVWSLPLEQRSPWALCKVMQEHQTWISFA</sequence>
<dbReference type="PANTHER" id="PTHR37534:SF43">
    <property type="entry name" value="FINGER DOMAIN PROTEIN, PUTATIVE (AFU_ORTHOLOGUE AFUA_1G01850)-RELATED"/>
    <property type="match status" value="1"/>
</dbReference>
<dbReference type="Pfam" id="PF00172">
    <property type="entry name" value="Zn_clus"/>
    <property type="match status" value="1"/>
</dbReference>
<feature type="domain" description="Zn(2)-C6 fungal-type" evidence="4">
    <location>
        <begin position="11"/>
        <end position="41"/>
    </location>
</feature>
<comment type="caution">
    <text evidence="5">The sequence shown here is derived from an EMBL/GenBank/DDBJ whole genome shotgun (WGS) entry which is preliminary data.</text>
</comment>
<accession>A0A9P8VKU2</accession>
<proteinExistence type="predicted"/>
<comment type="subcellular location">
    <subcellularLocation>
        <location evidence="1">Nucleus</location>
    </subcellularLocation>
</comment>
<dbReference type="Gene3D" id="4.10.240.10">
    <property type="entry name" value="Zn(2)-C6 fungal-type DNA-binding domain"/>
    <property type="match status" value="1"/>
</dbReference>
<organism evidence="5 6">
    <name type="scientific">Plectosphaerella plurivora</name>
    <dbReference type="NCBI Taxonomy" id="936078"/>
    <lineage>
        <taxon>Eukaryota</taxon>
        <taxon>Fungi</taxon>
        <taxon>Dikarya</taxon>
        <taxon>Ascomycota</taxon>
        <taxon>Pezizomycotina</taxon>
        <taxon>Sordariomycetes</taxon>
        <taxon>Hypocreomycetidae</taxon>
        <taxon>Glomerellales</taxon>
        <taxon>Plectosphaerellaceae</taxon>
        <taxon>Plectosphaerella</taxon>
    </lineage>
</organism>
<dbReference type="Proteomes" id="UP000770015">
    <property type="component" value="Unassembled WGS sequence"/>
</dbReference>
<gene>
    <name evidence="5" type="ORF">F5X68DRAFT_30008</name>
</gene>
<dbReference type="OrthoDB" id="1919336at2759"/>
<keyword evidence="2" id="KW-0539">Nucleus</keyword>
<evidence type="ECO:0000259" key="4">
    <source>
        <dbReference type="PROSITE" id="PS50048"/>
    </source>
</evidence>
<evidence type="ECO:0000256" key="3">
    <source>
        <dbReference type="SAM" id="MobiDB-lite"/>
    </source>
</evidence>
<dbReference type="InterPro" id="IPR021858">
    <property type="entry name" value="Fun_TF"/>
</dbReference>
<feature type="region of interest" description="Disordered" evidence="3">
    <location>
        <begin position="137"/>
        <end position="158"/>
    </location>
</feature>
<dbReference type="GO" id="GO:0000976">
    <property type="term" value="F:transcription cis-regulatory region binding"/>
    <property type="evidence" value="ECO:0007669"/>
    <property type="project" value="TreeGrafter"/>
</dbReference>
<evidence type="ECO:0000256" key="1">
    <source>
        <dbReference type="ARBA" id="ARBA00004123"/>
    </source>
</evidence>
<dbReference type="AlphaFoldDB" id="A0A9P8VKU2"/>